<dbReference type="InterPro" id="IPR012340">
    <property type="entry name" value="NA-bd_OB-fold"/>
</dbReference>
<accession>A0ABP7NLW6</accession>
<keyword evidence="11 16" id="KW-0694">RNA-binding</keyword>
<reference evidence="22" key="1">
    <citation type="journal article" date="2019" name="Int. J. Syst. Evol. Microbiol.">
        <title>The Global Catalogue of Microorganisms (GCM) 10K type strain sequencing project: providing services to taxonomists for standard genome sequencing and annotation.</title>
        <authorList>
            <consortium name="The Broad Institute Genomics Platform"/>
            <consortium name="The Broad Institute Genome Sequencing Center for Infectious Disease"/>
            <person name="Wu L."/>
            <person name="Ma J."/>
        </authorList>
    </citation>
    <scope>NUCLEOTIDE SEQUENCE [LARGE SCALE GENOMIC DNA]</scope>
    <source>
        <strain evidence="22">JCM 17555</strain>
    </source>
</reference>
<dbReference type="InterPro" id="IPR045060">
    <property type="entry name" value="Phe-tRNA-ligase_IIc_bsu"/>
</dbReference>
<dbReference type="PANTHER" id="PTHR10947:SF0">
    <property type="entry name" value="PHENYLALANINE--TRNA LIGASE BETA SUBUNIT"/>
    <property type="match status" value="1"/>
</dbReference>
<evidence type="ECO:0000256" key="3">
    <source>
        <dbReference type="ARBA" id="ARBA00011209"/>
    </source>
</evidence>
<evidence type="ECO:0000313" key="21">
    <source>
        <dbReference type="EMBL" id="GAA3948829.1"/>
    </source>
</evidence>
<comment type="similarity">
    <text evidence="2 15">Belongs to the phenylalanyl-tRNA synthetase beta subunit family. Type 1 subfamily.</text>
</comment>
<dbReference type="Proteomes" id="UP001501337">
    <property type="component" value="Unassembled WGS sequence"/>
</dbReference>
<keyword evidence="4 15" id="KW-0963">Cytoplasm</keyword>
<dbReference type="InterPro" id="IPR036690">
    <property type="entry name" value="Fdx_antiC-bd_sf"/>
</dbReference>
<dbReference type="InterPro" id="IPR005146">
    <property type="entry name" value="B3/B4_tRNA-bd"/>
</dbReference>
<dbReference type="Pfam" id="PF03484">
    <property type="entry name" value="B5"/>
    <property type="match status" value="1"/>
</dbReference>
<sequence>MKISEQWLRDWVDPALSTSALVHQITMAGLEVDAVETVAASFTDVVVGEITAMEKHPEADRLNVCTVSDGIGSHQVVCGAPNARVGTKVPFARIGASLKGAEGEPFKIRKAKLRGVESSGMLCSEAELQLSEAADGLMELPAAAPAGKPLEQYLKLDDSIIDIDLTPNRGDCLSVLGIAREVAAVNRIRIDENLLEKISAEVAAAHDETFPVKVMASADCPKFTSRIVRNVDLSQPTPVWMVERLRRSGIRSIDAAVDVTNYVMLELGQPMHAFDLDVLNGELQVRHAAAGETLTLLDETSIDLTDSSLVIADANGPLALAGIMGGLNSGVTSQTKNILFECAFFAPVPMAGRARHYGLHTDASHRFERGVDPDHQERAVHRATQLLIDICGGEPGPIDIQLDTATMPARPPVSVREQYVADLLGLQLSRDEIEQLLGLLDIRVEQVNKEGWRFNVPAHRFDVRREVDIIEEVARLYGYNKLPVTKPKAAIGFQPLPEKQRELGQIRQALLTMGFQEAITYSFVDGIKQAKLFPTLEGIDLANPIASDMGQMRVSLLPGLLQAMRYNQNRQQSRVRLFETGLRFIPVQQPAVNVVDTGARPPGRPADLAVSARIVQDKMLAGVLFGSPMPESRDAKARPVDFFDMKGNIEQLLAARTGHQDISYEPFDDDDGHYGAIFQQGQRCRIVRNSEETSKNQQSGGPEGKTIGYAGKLHPSALKNLDMNGPVFGFELRLSEVLATDLPQSRSISRYPEIRRDLAIIIEESISYQAVSELVRSAGGDYFQRQVLFDVYQGQNGEAAKGLELGMKSLGIGVVWQHPDRTLRDEEVQSAFNDIVSRLREQFGAVLRS</sequence>
<evidence type="ECO:0000256" key="2">
    <source>
        <dbReference type="ARBA" id="ARBA00008653"/>
    </source>
</evidence>
<dbReference type="SMART" id="SM00874">
    <property type="entry name" value="B5"/>
    <property type="match status" value="1"/>
</dbReference>
<keyword evidence="22" id="KW-1185">Reference proteome</keyword>
<dbReference type="InterPro" id="IPR009061">
    <property type="entry name" value="DNA-bd_dom_put_sf"/>
</dbReference>
<comment type="catalytic activity">
    <reaction evidence="14 15">
        <text>tRNA(Phe) + L-phenylalanine + ATP = L-phenylalanyl-tRNA(Phe) + AMP + diphosphate + H(+)</text>
        <dbReference type="Rhea" id="RHEA:19413"/>
        <dbReference type="Rhea" id="RHEA-COMP:9668"/>
        <dbReference type="Rhea" id="RHEA-COMP:9699"/>
        <dbReference type="ChEBI" id="CHEBI:15378"/>
        <dbReference type="ChEBI" id="CHEBI:30616"/>
        <dbReference type="ChEBI" id="CHEBI:33019"/>
        <dbReference type="ChEBI" id="CHEBI:58095"/>
        <dbReference type="ChEBI" id="CHEBI:78442"/>
        <dbReference type="ChEBI" id="CHEBI:78531"/>
        <dbReference type="ChEBI" id="CHEBI:456215"/>
        <dbReference type="EC" id="6.1.1.20"/>
    </reaction>
</comment>
<feature type="domain" description="B5" evidence="20">
    <location>
        <begin position="408"/>
        <end position="484"/>
    </location>
</feature>
<dbReference type="Pfam" id="PF17759">
    <property type="entry name" value="tRNA_synthFbeta"/>
    <property type="match status" value="1"/>
</dbReference>
<dbReference type="SMART" id="SM00896">
    <property type="entry name" value="FDX-ACB"/>
    <property type="match status" value="1"/>
</dbReference>
<evidence type="ECO:0000259" key="19">
    <source>
        <dbReference type="PROSITE" id="PS51447"/>
    </source>
</evidence>
<evidence type="ECO:0000256" key="10">
    <source>
        <dbReference type="ARBA" id="ARBA00022842"/>
    </source>
</evidence>
<comment type="subunit">
    <text evidence="3 15">Tetramer of two alpha and two beta subunits.</text>
</comment>
<comment type="caution">
    <text evidence="21">The sequence shown here is derived from an EMBL/GenBank/DDBJ whole genome shotgun (WGS) entry which is preliminary data.</text>
</comment>
<comment type="subcellular location">
    <subcellularLocation>
        <location evidence="1 15">Cytoplasm</location>
    </subcellularLocation>
</comment>
<keyword evidence="9 15" id="KW-0067">ATP-binding</keyword>
<dbReference type="PROSITE" id="PS51447">
    <property type="entry name" value="FDX_ACB"/>
    <property type="match status" value="1"/>
</dbReference>
<dbReference type="HAMAP" id="MF_00283">
    <property type="entry name" value="Phe_tRNA_synth_beta1"/>
    <property type="match status" value="1"/>
</dbReference>
<dbReference type="EMBL" id="BAABBO010000001">
    <property type="protein sequence ID" value="GAA3948829.1"/>
    <property type="molecule type" value="Genomic_DNA"/>
</dbReference>
<dbReference type="Pfam" id="PF03483">
    <property type="entry name" value="B3_4"/>
    <property type="match status" value="1"/>
</dbReference>
<keyword evidence="13 15" id="KW-0030">Aminoacyl-tRNA synthetase</keyword>
<evidence type="ECO:0000256" key="4">
    <source>
        <dbReference type="ARBA" id="ARBA00022490"/>
    </source>
</evidence>
<keyword evidence="8 15" id="KW-0547">Nucleotide-binding</keyword>
<keyword evidence="10 15" id="KW-0460">Magnesium</keyword>
<dbReference type="PANTHER" id="PTHR10947">
    <property type="entry name" value="PHENYLALANYL-TRNA SYNTHETASE BETA CHAIN AND LEUCINE-RICH REPEAT-CONTAINING PROTEIN 47"/>
    <property type="match status" value="1"/>
</dbReference>
<keyword evidence="7 15" id="KW-0479">Metal-binding</keyword>
<dbReference type="SUPFAM" id="SSF55681">
    <property type="entry name" value="Class II aaRS and biotin synthetases"/>
    <property type="match status" value="1"/>
</dbReference>
<gene>
    <name evidence="15 21" type="primary">pheT</name>
    <name evidence="21" type="ORF">GCM10022278_05050</name>
</gene>
<dbReference type="InterPro" id="IPR002547">
    <property type="entry name" value="tRNA-bd_dom"/>
</dbReference>
<dbReference type="RefSeq" id="WP_344802948.1">
    <property type="nucleotide sequence ID" value="NZ_BAABBO010000001.1"/>
</dbReference>
<evidence type="ECO:0000256" key="13">
    <source>
        <dbReference type="ARBA" id="ARBA00023146"/>
    </source>
</evidence>
<evidence type="ECO:0000256" key="14">
    <source>
        <dbReference type="ARBA" id="ARBA00049255"/>
    </source>
</evidence>
<evidence type="ECO:0000256" key="15">
    <source>
        <dbReference type="HAMAP-Rule" id="MF_00283"/>
    </source>
</evidence>
<dbReference type="InterPro" id="IPR005121">
    <property type="entry name" value="Fdx_antiC-bd"/>
</dbReference>
<feature type="binding site" evidence="15">
    <location>
        <position position="471"/>
    </location>
    <ligand>
        <name>Mg(2+)</name>
        <dbReference type="ChEBI" id="CHEBI:18420"/>
        <note>shared with alpha subunit</note>
    </ligand>
</feature>
<evidence type="ECO:0000256" key="17">
    <source>
        <dbReference type="SAM" id="MobiDB-lite"/>
    </source>
</evidence>
<evidence type="ECO:0000256" key="8">
    <source>
        <dbReference type="ARBA" id="ARBA00022741"/>
    </source>
</evidence>
<dbReference type="InterPro" id="IPR041616">
    <property type="entry name" value="PheRS_beta_core"/>
</dbReference>
<dbReference type="Gene3D" id="3.50.40.10">
    <property type="entry name" value="Phenylalanyl-trna Synthetase, Chain B, domain 3"/>
    <property type="match status" value="1"/>
</dbReference>
<protein>
    <recommendedName>
        <fullName evidence="15">Phenylalanine--tRNA ligase beta subunit</fullName>
        <ecNumber evidence="15">6.1.1.20</ecNumber>
    </recommendedName>
    <alternativeName>
        <fullName evidence="15">Phenylalanyl-tRNA synthetase beta subunit</fullName>
        <shortName evidence="15">PheRS</shortName>
    </alternativeName>
</protein>
<evidence type="ECO:0000259" key="20">
    <source>
        <dbReference type="PROSITE" id="PS51483"/>
    </source>
</evidence>
<proteinExistence type="inferred from homology"/>
<dbReference type="Gene3D" id="3.30.56.10">
    <property type="match status" value="2"/>
</dbReference>
<dbReference type="CDD" id="cd00769">
    <property type="entry name" value="PheRS_beta_core"/>
    <property type="match status" value="1"/>
</dbReference>
<feature type="binding site" evidence="15">
    <location>
        <position position="468"/>
    </location>
    <ligand>
        <name>Mg(2+)</name>
        <dbReference type="ChEBI" id="CHEBI:18420"/>
        <note>shared with alpha subunit</note>
    </ligand>
</feature>
<dbReference type="Pfam" id="PF03147">
    <property type="entry name" value="FDX-ACB"/>
    <property type="match status" value="1"/>
</dbReference>
<evidence type="ECO:0000256" key="12">
    <source>
        <dbReference type="ARBA" id="ARBA00022917"/>
    </source>
</evidence>
<dbReference type="GO" id="GO:0016874">
    <property type="term" value="F:ligase activity"/>
    <property type="evidence" value="ECO:0007669"/>
    <property type="project" value="UniProtKB-KW"/>
</dbReference>
<dbReference type="SMART" id="SM00873">
    <property type="entry name" value="B3_4"/>
    <property type="match status" value="1"/>
</dbReference>
<dbReference type="EC" id="6.1.1.20" evidence="15"/>
<comment type="cofactor">
    <cofactor evidence="15">
        <name>Mg(2+)</name>
        <dbReference type="ChEBI" id="CHEBI:18420"/>
    </cofactor>
    <text evidence="15">Binds 2 magnesium ions per tetramer.</text>
</comment>
<keyword evidence="12 15" id="KW-0648">Protein biosynthesis</keyword>
<feature type="binding site" evidence="15">
    <location>
        <position position="472"/>
    </location>
    <ligand>
        <name>Mg(2+)</name>
        <dbReference type="ChEBI" id="CHEBI:18420"/>
        <note>shared with alpha subunit</note>
    </ligand>
</feature>
<name>A0ABP7NLW6_9GAMM</name>
<dbReference type="SUPFAM" id="SSF56037">
    <property type="entry name" value="PheT/TilS domain"/>
    <property type="match status" value="1"/>
</dbReference>
<dbReference type="SUPFAM" id="SSF54991">
    <property type="entry name" value="Anticodon-binding domain of PheRS"/>
    <property type="match status" value="1"/>
</dbReference>
<evidence type="ECO:0000256" key="16">
    <source>
        <dbReference type="PROSITE-ProRule" id="PRU00209"/>
    </source>
</evidence>
<evidence type="ECO:0000256" key="7">
    <source>
        <dbReference type="ARBA" id="ARBA00022723"/>
    </source>
</evidence>
<evidence type="ECO:0000313" key="22">
    <source>
        <dbReference type="Proteomes" id="UP001501337"/>
    </source>
</evidence>
<dbReference type="PROSITE" id="PS50886">
    <property type="entry name" value="TRBD"/>
    <property type="match status" value="1"/>
</dbReference>
<dbReference type="InterPro" id="IPR033714">
    <property type="entry name" value="tRNA_bind_bactPheRS"/>
</dbReference>
<evidence type="ECO:0000256" key="6">
    <source>
        <dbReference type="ARBA" id="ARBA00022598"/>
    </source>
</evidence>
<keyword evidence="6 15" id="KW-0436">Ligase</keyword>
<keyword evidence="5 16" id="KW-0820">tRNA-binding</keyword>
<dbReference type="NCBIfam" id="TIGR00472">
    <property type="entry name" value="pheT_bact"/>
    <property type="match status" value="1"/>
</dbReference>
<evidence type="ECO:0000256" key="9">
    <source>
        <dbReference type="ARBA" id="ARBA00022840"/>
    </source>
</evidence>
<feature type="domain" description="FDX-ACB" evidence="19">
    <location>
        <begin position="749"/>
        <end position="848"/>
    </location>
</feature>
<dbReference type="PROSITE" id="PS51483">
    <property type="entry name" value="B5"/>
    <property type="match status" value="1"/>
</dbReference>
<dbReference type="Gene3D" id="2.40.50.140">
    <property type="entry name" value="Nucleic acid-binding proteins"/>
    <property type="match status" value="1"/>
</dbReference>
<dbReference type="Gene3D" id="3.30.930.10">
    <property type="entry name" value="Bira Bifunctional Protein, Domain 2"/>
    <property type="match status" value="1"/>
</dbReference>
<dbReference type="SUPFAM" id="SSF50249">
    <property type="entry name" value="Nucleic acid-binding proteins"/>
    <property type="match status" value="1"/>
</dbReference>
<evidence type="ECO:0000259" key="18">
    <source>
        <dbReference type="PROSITE" id="PS50886"/>
    </source>
</evidence>
<dbReference type="InterPro" id="IPR005147">
    <property type="entry name" value="tRNA_synthase_B5-dom"/>
</dbReference>
<dbReference type="SUPFAM" id="SSF46955">
    <property type="entry name" value="Putative DNA-binding domain"/>
    <property type="match status" value="1"/>
</dbReference>
<evidence type="ECO:0000256" key="1">
    <source>
        <dbReference type="ARBA" id="ARBA00004496"/>
    </source>
</evidence>
<dbReference type="NCBIfam" id="NF045760">
    <property type="entry name" value="YtpR"/>
    <property type="match status" value="1"/>
</dbReference>
<dbReference type="Pfam" id="PF01588">
    <property type="entry name" value="tRNA_bind"/>
    <property type="match status" value="1"/>
</dbReference>
<dbReference type="CDD" id="cd02796">
    <property type="entry name" value="tRNA_bind_bactPheRS"/>
    <property type="match status" value="1"/>
</dbReference>
<evidence type="ECO:0000256" key="11">
    <source>
        <dbReference type="ARBA" id="ARBA00022884"/>
    </source>
</evidence>
<dbReference type="Gene3D" id="3.30.70.380">
    <property type="entry name" value="Ferrodoxin-fold anticodon-binding domain"/>
    <property type="match status" value="1"/>
</dbReference>
<dbReference type="InterPro" id="IPR020825">
    <property type="entry name" value="Phe-tRNA_synthase-like_B3/B4"/>
</dbReference>
<feature type="domain" description="TRNA-binding" evidence="18">
    <location>
        <begin position="39"/>
        <end position="151"/>
    </location>
</feature>
<dbReference type="InterPro" id="IPR004532">
    <property type="entry name" value="Phe-tRNA-ligase_IIc_bsu_bact"/>
</dbReference>
<evidence type="ECO:0000256" key="5">
    <source>
        <dbReference type="ARBA" id="ARBA00022555"/>
    </source>
</evidence>
<dbReference type="InterPro" id="IPR045864">
    <property type="entry name" value="aa-tRNA-synth_II/BPL/LPL"/>
</dbReference>
<feature type="region of interest" description="Disordered" evidence="17">
    <location>
        <begin position="690"/>
        <end position="709"/>
    </location>
</feature>
<organism evidence="21 22">
    <name type="scientific">Allohahella marinimesophila</name>
    <dbReference type="NCBI Taxonomy" id="1054972"/>
    <lineage>
        <taxon>Bacteria</taxon>
        <taxon>Pseudomonadati</taxon>
        <taxon>Pseudomonadota</taxon>
        <taxon>Gammaproteobacteria</taxon>
        <taxon>Oceanospirillales</taxon>
        <taxon>Hahellaceae</taxon>
        <taxon>Allohahella</taxon>
    </lineage>
</organism>
<feature type="binding site" evidence="15">
    <location>
        <position position="462"/>
    </location>
    <ligand>
        <name>Mg(2+)</name>
        <dbReference type="ChEBI" id="CHEBI:18420"/>
        <note>shared with alpha subunit</note>
    </ligand>
</feature>